<dbReference type="GO" id="GO:0003677">
    <property type="term" value="F:DNA binding"/>
    <property type="evidence" value="ECO:0007669"/>
    <property type="project" value="InterPro"/>
</dbReference>
<dbReference type="InterPro" id="IPR013249">
    <property type="entry name" value="RNA_pol_sigma70_r4_t2"/>
</dbReference>
<evidence type="ECO:0000313" key="8">
    <source>
        <dbReference type="Proteomes" id="UP001463665"/>
    </source>
</evidence>
<keyword evidence="3" id="KW-0731">Sigma factor</keyword>
<evidence type="ECO:0000259" key="6">
    <source>
        <dbReference type="Pfam" id="PF08281"/>
    </source>
</evidence>
<reference evidence="7 8" key="1">
    <citation type="submission" date="2024-04" db="EMBL/GenBank/DDBJ databases">
        <title>Genome sequencing and assembly of rice foliar adapted Chryseobacterium endophyticum OsEnb-ALM-A6.</title>
        <authorList>
            <person name="Kumar S."/>
            <person name="Javed M."/>
            <person name="Chouhan V."/>
            <person name="Charishma K."/>
            <person name="Patel A."/>
            <person name="Kumar M."/>
            <person name="Sahu K.P."/>
            <person name="Kumar A."/>
        </authorList>
    </citation>
    <scope>NUCLEOTIDE SEQUENCE [LARGE SCALE GENOMIC DNA]</scope>
    <source>
        <strain evidence="7 8">OsEnb-ALM-A6</strain>
    </source>
</reference>
<comment type="similarity">
    <text evidence="1">Belongs to the sigma-70 factor family. ECF subfamily.</text>
</comment>
<feature type="domain" description="RNA polymerase sigma-70 region 2" evidence="5">
    <location>
        <begin position="2"/>
        <end position="59"/>
    </location>
</feature>
<organism evidence="7 8">
    <name type="scientific">Chryseobacterium endophyticum</name>
    <dbReference type="NCBI Taxonomy" id="1854762"/>
    <lineage>
        <taxon>Bacteria</taxon>
        <taxon>Pseudomonadati</taxon>
        <taxon>Bacteroidota</taxon>
        <taxon>Flavobacteriia</taxon>
        <taxon>Flavobacteriales</taxon>
        <taxon>Weeksellaceae</taxon>
        <taxon>Chryseobacterium group</taxon>
        <taxon>Chryseobacterium</taxon>
    </lineage>
</organism>
<dbReference type="Gene3D" id="1.10.10.10">
    <property type="entry name" value="Winged helix-like DNA-binding domain superfamily/Winged helix DNA-binding domain"/>
    <property type="match status" value="1"/>
</dbReference>
<evidence type="ECO:0000313" key="7">
    <source>
        <dbReference type="EMBL" id="XAO75713.1"/>
    </source>
</evidence>
<name>A0AAU6WSY9_9FLAO</name>
<dbReference type="InterPro" id="IPR007627">
    <property type="entry name" value="RNA_pol_sigma70_r2"/>
</dbReference>
<evidence type="ECO:0000256" key="4">
    <source>
        <dbReference type="ARBA" id="ARBA00023163"/>
    </source>
</evidence>
<keyword evidence="2" id="KW-0805">Transcription regulation</keyword>
<dbReference type="PANTHER" id="PTHR43133">
    <property type="entry name" value="RNA POLYMERASE ECF-TYPE SIGMA FACTO"/>
    <property type="match status" value="1"/>
</dbReference>
<accession>A0AAU6WSY9</accession>
<gene>
    <name evidence="7" type="ORF">AAFP95_07525</name>
</gene>
<evidence type="ECO:0000256" key="1">
    <source>
        <dbReference type="ARBA" id="ARBA00010641"/>
    </source>
</evidence>
<dbReference type="SUPFAM" id="SSF88946">
    <property type="entry name" value="Sigma2 domain of RNA polymerase sigma factors"/>
    <property type="match status" value="1"/>
</dbReference>
<dbReference type="RefSeq" id="WP_345767308.1">
    <property type="nucleotide sequence ID" value="NZ_CP154834.1"/>
</dbReference>
<dbReference type="GO" id="GO:0006352">
    <property type="term" value="P:DNA-templated transcription initiation"/>
    <property type="evidence" value="ECO:0007669"/>
    <property type="project" value="InterPro"/>
</dbReference>
<dbReference type="NCBIfam" id="TIGR02937">
    <property type="entry name" value="sigma70-ECF"/>
    <property type="match status" value="1"/>
</dbReference>
<dbReference type="InterPro" id="IPR013324">
    <property type="entry name" value="RNA_pol_sigma_r3/r4-like"/>
</dbReference>
<dbReference type="InterPro" id="IPR039425">
    <property type="entry name" value="RNA_pol_sigma-70-like"/>
</dbReference>
<dbReference type="SUPFAM" id="SSF88659">
    <property type="entry name" value="Sigma3 and sigma4 domains of RNA polymerase sigma factors"/>
    <property type="match status" value="1"/>
</dbReference>
<dbReference type="AlphaFoldDB" id="A0AAU6WSY9"/>
<dbReference type="EMBL" id="CP154834">
    <property type="protein sequence ID" value="XAO75713.1"/>
    <property type="molecule type" value="Genomic_DNA"/>
</dbReference>
<dbReference type="InterPro" id="IPR014284">
    <property type="entry name" value="RNA_pol_sigma-70_dom"/>
</dbReference>
<dbReference type="Gene3D" id="1.10.1740.10">
    <property type="match status" value="1"/>
</dbReference>
<sequence>MYFFVRKYISGQEDIEDVVQEIFVHLWKHNRQLQNAEFPESIIFRTAKQEIANFYRKNKMIFASDPEIIAGLEENGEEPDTIWKDENLTKIERLLDELPPQNKEFLLRNKVENISYLKIAEENNLSKTAVEKRINKALAYLRTNLHLF</sequence>
<proteinExistence type="inferred from homology"/>
<dbReference type="InterPro" id="IPR013325">
    <property type="entry name" value="RNA_pol_sigma_r2"/>
</dbReference>
<keyword evidence="8" id="KW-1185">Reference proteome</keyword>
<dbReference type="Pfam" id="PF04542">
    <property type="entry name" value="Sigma70_r2"/>
    <property type="match status" value="1"/>
</dbReference>
<dbReference type="Pfam" id="PF08281">
    <property type="entry name" value="Sigma70_r4_2"/>
    <property type="match status" value="1"/>
</dbReference>
<dbReference type="PANTHER" id="PTHR43133:SF46">
    <property type="entry name" value="RNA POLYMERASE SIGMA-70 FACTOR ECF SUBFAMILY"/>
    <property type="match status" value="1"/>
</dbReference>
<dbReference type="Proteomes" id="UP001463665">
    <property type="component" value="Chromosome"/>
</dbReference>
<feature type="domain" description="RNA polymerase sigma factor 70 region 4 type 2" evidence="6">
    <location>
        <begin position="90"/>
        <end position="139"/>
    </location>
</feature>
<protein>
    <submittedName>
        <fullName evidence="7">Sigma-70 family RNA polymerase sigma factor</fullName>
    </submittedName>
</protein>
<dbReference type="InterPro" id="IPR036388">
    <property type="entry name" value="WH-like_DNA-bd_sf"/>
</dbReference>
<evidence type="ECO:0000256" key="3">
    <source>
        <dbReference type="ARBA" id="ARBA00023082"/>
    </source>
</evidence>
<evidence type="ECO:0000256" key="2">
    <source>
        <dbReference type="ARBA" id="ARBA00023015"/>
    </source>
</evidence>
<keyword evidence="4" id="KW-0804">Transcription</keyword>
<evidence type="ECO:0000259" key="5">
    <source>
        <dbReference type="Pfam" id="PF04542"/>
    </source>
</evidence>
<dbReference type="GO" id="GO:0016987">
    <property type="term" value="F:sigma factor activity"/>
    <property type="evidence" value="ECO:0007669"/>
    <property type="project" value="UniProtKB-KW"/>
</dbReference>